<dbReference type="InterPro" id="IPR000718">
    <property type="entry name" value="Peptidase_M13"/>
</dbReference>
<dbReference type="Proteomes" id="UP000582659">
    <property type="component" value="Unassembled WGS sequence"/>
</dbReference>
<dbReference type="PANTHER" id="PTHR11733:SF240">
    <property type="entry name" value="GH14155P-RELATED"/>
    <property type="match status" value="1"/>
</dbReference>
<keyword evidence="6" id="KW-1185">Reference proteome</keyword>
<evidence type="ECO:0000259" key="2">
    <source>
        <dbReference type="Pfam" id="PF01431"/>
    </source>
</evidence>
<dbReference type="GO" id="GO:0004222">
    <property type="term" value="F:metalloendopeptidase activity"/>
    <property type="evidence" value="ECO:0007669"/>
    <property type="project" value="InterPro"/>
</dbReference>
<evidence type="ECO:0000313" key="4">
    <source>
        <dbReference type="EMBL" id="CAG9113930.1"/>
    </source>
</evidence>
<feature type="domain" description="Peptidase M13 C-terminal" evidence="2">
    <location>
        <begin position="358"/>
        <end position="548"/>
    </location>
</feature>
<dbReference type="InterPro" id="IPR024079">
    <property type="entry name" value="MetalloPept_cat_dom_sf"/>
</dbReference>
<proteinExistence type="predicted"/>
<evidence type="ECO:0000313" key="3">
    <source>
        <dbReference type="EMBL" id="CAD5224944.1"/>
    </source>
</evidence>
<dbReference type="eggNOG" id="KOG3624">
    <property type="taxonomic scope" value="Eukaryota"/>
</dbReference>
<dbReference type="Pfam" id="PF01431">
    <property type="entry name" value="Peptidase_M13"/>
    <property type="match status" value="1"/>
</dbReference>
<sequence>MGSRPAAVLLLIFVYLASGNDDILEQKGRFMEAGMDPTVDPCEDFWSFANANLSSDVYVEFIANSLVKTLVVRPGNRRDRVVEALRKEWDACRAKPEQYQRELDLQVESDSLQRQEIEDQIKRLSNKSYTTDNKIYGKHLINIHRVLFKYGSNEFYENFAHLAAFDVIALGSGDPFFELHDMRIIFGEEIDMRQISLAMLNGYMKPEDRIRSMDLYIHRLNQTLHNSESGCFGLLLNNYPMFIKKMLHDYYGQAYVDQTSSQFRDDLDTISKTAETFIANGNVLSEETKEKMLENLKNNTFYLIDHPIFEDGTFERFFGNVTFHKPAQNRNINNILPLIRAAAGKSPTFYFTSDYEDNAYHASRTHRNFFHWPFLVFPAYHPSYPAALRFSGTGFIGTHELGHDFEEIEANGEFSALADCLSEYYAHNCNPEQPEICTDPKNSIGENFADYFGIRMAYYAYKRAAAEQGVGRRPRGTILDRLSDDQLFFVNFAQTMAAFSRWNQKSAEKVHSPAPVRLLGALSGFRAFSNAFNCPAGSKFHRKEHCKLYDTDVKPNLNLTYN</sequence>
<feature type="chain" id="PRO_5035359441" evidence="1">
    <location>
        <begin position="20"/>
        <end position="562"/>
    </location>
</feature>
<gene>
    <name evidence="3" type="ORF">BXYJ_LOCUS8297</name>
</gene>
<dbReference type="SUPFAM" id="SSF55486">
    <property type="entry name" value="Metalloproteases ('zincins'), catalytic domain"/>
    <property type="match status" value="1"/>
</dbReference>
<feature type="signal peptide" evidence="1">
    <location>
        <begin position="1"/>
        <end position="19"/>
    </location>
</feature>
<dbReference type="GO" id="GO:0016485">
    <property type="term" value="P:protein processing"/>
    <property type="evidence" value="ECO:0007669"/>
    <property type="project" value="TreeGrafter"/>
</dbReference>
<dbReference type="Proteomes" id="UP000659654">
    <property type="component" value="Unassembled WGS sequence"/>
</dbReference>
<dbReference type="EMBL" id="CAJFDI010000004">
    <property type="protein sequence ID" value="CAD5224944.1"/>
    <property type="molecule type" value="Genomic_DNA"/>
</dbReference>
<keyword evidence="1" id="KW-0732">Signal</keyword>
<accession>A0A1I7RU88</accession>
<organism evidence="5 7">
    <name type="scientific">Bursaphelenchus xylophilus</name>
    <name type="common">Pinewood nematode worm</name>
    <name type="synonym">Aphelenchoides xylophilus</name>
    <dbReference type="NCBI Taxonomy" id="6326"/>
    <lineage>
        <taxon>Eukaryota</taxon>
        <taxon>Metazoa</taxon>
        <taxon>Ecdysozoa</taxon>
        <taxon>Nematoda</taxon>
        <taxon>Chromadorea</taxon>
        <taxon>Rhabditida</taxon>
        <taxon>Tylenchina</taxon>
        <taxon>Tylenchomorpha</taxon>
        <taxon>Aphelenchoidea</taxon>
        <taxon>Aphelenchoididae</taxon>
        <taxon>Bursaphelenchus</taxon>
    </lineage>
</organism>
<reference evidence="4" key="2">
    <citation type="submission" date="2020-08" db="EMBL/GenBank/DDBJ databases">
        <authorList>
            <person name="Kikuchi T."/>
        </authorList>
    </citation>
    <scope>NUCLEOTIDE SEQUENCE</scope>
    <source>
        <strain evidence="3">Ka4C1</strain>
    </source>
</reference>
<dbReference type="GO" id="GO:0005886">
    <property type="term" value="C:plasma membrane"/>
    <property type="evidence" value="ECO:0007669"/>
    <property type="project" value="TreeGrafter"/>
</dbReference>
<dbReference type="EMBL" id="CAJFCV020000004">
    <property type="protein sequence ID" value="CAG9113930.1"/>
    <property type="molecule type" value="Genomic_DNA"/>
</dbReference>
<evidence type="ECO:0000313" key="7">
    <source>
        <dbReference type="WBParaSite" id="BXY_0429700.1"/>
    </source>
</evidence>
<dbReference type="OrthoDB" id="5795773at2759"/>
<dbReference type="AlphaFoldDB" id="A0A1I7RU88"/>
<protein>
    <submittedName>
        <fullName evidence="3">(pine wood nematode) hypothetical protein</fullName>
    </submittedName>
    <submittedName>
        <fullName evidence="7">Peptidase_M13 domain-containing protein</fullName>
    </submittedName>
</protein>
<dbReference type="PANTHER" id="PTHR11733">
    <property type="entry name" value="ZINC METALLOPROTEASE FAMILY M13 NEPRILYSIN-RELATED"/>
    <property type="match status" value="1"/>
</dbReference>
<evidence type="ECO:0000313" key="6">
    <source>
        <dbReference type="Proteomes" id="UP000659654"/>
    </source>
</evidence>
<dbReference type="InterPro" id="IPR018497">
    <property type="entry name" value="Peptidase_M13_C"/>
</dbReference>
<name>A0A1I7RU88_BURXY</name>
<dbReference type="PROSITE" id="PS51885">
    <property type="entry name" value="NEPRILYSIN"/>
    <property type="match status" value="1"/>
</dbReference>
<dbReference type="Proteomes" id="UP000095284">
    <property type="component" value="Unplaced"/>
</dbReference>
<evidence type="ECO:0000313" key="5">
    <source>
        <dbReference type="Proteomes" id="UP000095284"/>
    </source>
</evidence>
<evidence type="ECO:0000256" key="1">
    <source>
        <dbReference type="SAM" id="SignalP"/>
    </source>
</evidence>
<reference evidence="7" key="1">
    <citation type="submission" date="2016-11" db="UniProtKB">
        <authorList>
            <consortium name="WormBaseParasite"/>
        </authorList>
    </citation>
    <scope>IDENTIFICATION</scope>
</reference>
<dbReference type="Gene3D" id="3.40.390.10">
    <property type="entry name" value="Collagenase (Catalytic Domain)"/>
    <property type="match status" value="1"/>
</dbReference>
<dbReference type="WBParaSite" id="BXY_0429700.1">
    <property type="protein sequence ID" value="BXY_0429700.1"/>
    <property type="gene ID" value="BXY_0429700"/>
</dbReference>